<feature type="non-terminal residue" evidence="1">
    <location>
        <position position="1"/>
    </location>
</feature>
<dbReference type="AlphaFoldDB" id="A0AA38GJ85"/>
<proteinExistence type="predicted"/>
<name>A0AA38GJ85_TAXCH</name>
<comment type="caution">
    <text evidence="1">The sequence shown here is derived from an EMBL/GenBank/DDBJ whole genome shotgun (WGS) entry which is preliminary data.</text>
</comment>
<reference evidence="1 2" key="1">
    <citation type="journal article" date="2021" name="Nat. Plants">
        <title>The Taxus genome provides insights into paclitaxel biosynthesis.</title>
        <authorList>
            <person name="Xiong X."/>
            <person name="Gou J."/>
            <person name="Liao Q."/>
            <person name="Li Y."/>
            <person name="Zhou Q."/>
            <person name="Bi G."/>
            <person name="Li C."/>
            <person name="Du R."/>
            <person name="Wang X."/>
            <person name="Sun T."/>
            <person name="Guo L."/>
            <person name="Liang H."/>
            <person name="Lu P."/>
            <person name="Wu Y."/>
            <person name="Zhang Z."/>
            <person name="Ro D.K."/>
            <person name="Shang Y."/>
            <person name="Huang S."/>
            <person name="Yan J."/>
        </authorList>
    </citation>
    <scope>NUCLEOTIDE SEQUENCE [LARGE SCALE GENOMIC DNA]</scope>
    <source>
        <strain evidence="1">Ta-2019</strain>
    </source>
</reference>
<gene>
    <name evidence="1" type="ORF">KI387_017077</name>
</gene>
<dbReference type="Proteomes" id="UP000824469">
    <property type="component" value="Unassembled WGS sequence"/>
</dbReference>
<evidence type="ECO:0008006" key="3">
    <source>
        <dbReference type="Google" id="ProtNLM"/>
    </source>
</evidence>
<accession>A0AA38GJ85</accession>
<keyword evidence="2" id="KW-1185">Reference proteome</keyword>
<sequence>TNLCVLWNLTFKSGIDVNPQKKKKKKISKTRGNLVHTEPNKVLTMSKEDEVLIEKVGLLYFFSIFDGHDENFSEAMAKTWKEGDVW</sequence>
<evidence type="ECO:0000313" key="2">
    <source>
        <dbReference type="Proteomes" id="UP000824469"/>
    </source>
</evidence>
<organism evidence="1 2">
    <name type="scientific">Taxus chinensis</name>
    <name type="common">Chinese yew</name>
    <name type="synonym">Taxus wallichiana var. chinensis</name>
    <dbReference type="NCBI Taxonomy" id="29808"/>
    <lineage>
        <taxon>Eukaryota</taxon>
        <taxon>Viridiplantae</taxon>
        <taxon>Streptophyta</taxon>
        <taxon>Embryophyta</taxon>
        <taxon>Tracheophyta</taxon>
        <taxon>Spermatophyta</taxon>
        <taxon>Pinopsida</taxon>
        <taxon>Pinidae</taxon>
        <taxon>Conifers II</taxon>
        <taxon>Cupressales</taxon>
        <taxon>Taxaceae</taxon>
        <taxon>Taxus</taxon>
    </lineage>
</organism>
<protein>
    <recommendedName>
        <fullName evidence="3">PPM-type phosphatase domain-containing protein</fullName>
    </recommendedName>
</protein>
<dbReference type="EMBL" id="JAHRHJ020000003">
    <property type="protein sequence ID" value="KAH9322438.1"/>
    <property type="molecule type" value="Genomic_DNA"/>
</dbReference>
<feature type="non-terminal residue" evidence="1">
    <location>
        <position position="86"/>
    </location>
</feature>
<evidence type="ECO:0000313" key="1">
    <source>
        <dbReference type="EMBL" id="KAH9322438.1"/>
    </source>
</evidence>